<feature type="compositionally biased region" description="Basic and acidic residues" evidence="1">
    <location>
        <begin position="204"/>
        <end position="224"/>
    </location>
</feature>
<dbReference type="AlphaFoldDB" id="A0A9P6JFC7"/>
<evidence type="ECO:0000313" key="3">
    <source>
        <dbReference type="EMBL" id="KAF9968866.1"/>
    </source>
</evidence>
<dbReference type="OrthoDB" id="2440158at2759"/>
<evidence type="ECO:0000256" key="2">
    <source>
        <dbReference type="SAM" id="SignalP"/>
    </source>
</evidence>
<comment type="caution">
    <text evidence="3">The sequence shown here is derived from an EMBL/GenBank/DDBJ whole genome shotgun (WGS) entry which is preliminary data.</text>
</comment>
<name>A0A9P6JFC7_MORAP</name>
<keyword evidence="2" id="KW-0732">Signal</keyword>
<protein>
    <submittedName>
        <fullName evidence="3">Uncharacterized protein</fullName>
    </submittedName>
</protein>
<proteinExistence type="predicted"/>
<reference evidence="3" key="1">
    <citation type="journal article" date="2020" name="Fungal Divers.">
        <title>Resolving the Mortierellaceae phylogeny through synthesis of multi-gene phylogenetics and phylogenomics.</title>
        <authorList>
            <person name="Vandepol N."/>
            <person name="Liber J."/>
            <person name="Desiro A."/>
            <person name="Na H."/>
            <person name="Kennedy M."/>
            <person name="Barry K."/>
            <person name="Grigoriev I.V."/>
            <person name="Miller A.N."/>
            <person name="O'Donnell K."/>
            <person name="Stajich J.E."/>
            <person name="Bonito G."/>
        </authorList>
    </citation>
    <scope>NUCLEOTIDE SEQUENCE</scope>
    <source>
        <strain evidence="3">CK1249</strain>
    </source>
</reference>
<sequence length="254" mass="29128">MAKTILTLAFALAAVAVAVSAAGAVAEAAPVPALAQDDVFDYSQYETPPIWQEYKTFDEGFIPINQRPGGARGGDDRERRRRRTLQKRVVIHSDSDVTFNFGAQVDPLDASVRLNKRAEDLDEDEQYVEEDDEQDEQDAEDEIGADEDEDEEKDFDEDMDSSYDSQDQDDSQDQEDSLDQDDPEEDEEEERRLDNEAGLEDWIDEMRSEEFRHLAGHPEGRALDDDQYQQFQEEYIEDEPQPSEEELFAASWRN</sequence>
<accession>A0A9P6JFC7</accession>
<evidence type="ECO:0000313" key="4">
    <source>
        <dbReference type="Proteomes" id="UP000738359"/>
    </source>
</evidence>
<feature type="region of interest" description="Disordered" evidence="1">
    <location>
        <begin position="118"/>
        <end position="254"/>
    </location>
</feature>
<organism evidence="3 4">
    <name type="scientific">Mortierella alpina</name>
    <name type="common">Oleaginous fungus</name>
    <name type="synonym">Mortierella renispora</name>
    <dbReference type="NCBI Taxonomy" id="64518"/>
    <lineage>
        <taxon>Eukaryota</taxon>
        <taxon>Fungi</taxon>
        <taxon>Fungi incertae sedis</taxon>
        <taxon>Mucoromycota</taxon>
        <taxon>Mortierellomycotina</taxon>
        <taxon>Mortierellomycetes</taxon>
        <taxon>Mortierellales</taxon>
        <taxon>Mortierellaceae</taxon>
        <taxon>Mortierella</taxon>
    </lineage>
</organism>
<feature type="region of interest" description="Disordered" evidence="1">
    <location>
        <begin position="62"/>
        <end position="82"/>
    </location>
</feature>
<feature type="compositionally biased region" description="Acidic residues" evidence="1">
    <location>
        <begin position="234"/>
        <end position="247"/>
    </location>
</feature>
<feature type="compositionally biased region" description="Acidic residues" evidence="1">
    <location>
        <begin position="120"/>
        <end position="189"/>
    </location>
</feature>
<dbReference type="Proteomes" id="UP000738359">
    <property type="component" value="Unassembled WGS sequence"/>
</dbReference>
<feature type="signal peptide" evidence="2">
    <location>
        <begin position="1"/>
        <end position="21"/>
    </location>
</feature>
<keyword evidence="4" id="KW-1185">Reference proteome</keyword>
<feature type="chain" id="PRO_5040465657" evidence="2">
    <location>
        <begin position="22"/>
        <end position="254"/>
    </location>
</feature>
<dbReference type="EMBL" id="JAAAHY010000001">
    <property type="protein sequence ID" value="KAF9968866.1"/>
    <property type="molecule type" value="Genomic_DNA"/>
</dbReference>
<gene>
    <name evidence="3" type="ORF">BGZ70_000010</name>
</gene>
<evidence type="ECO:0000256" key="1">
    <source>
        <dbReference type="SAM" id="MobiDB-lite"/>
    </source>
</evidence>